<dbReference type="PATRIC" id="fig|45074.5.peg.3737"/>
<dbReference type="RefSeq" id="WP_157068323.1">
    <property type="nucleotide sequence ID" value="NZ_CAAAIH010000049.1"/>
</dbReference>
<feature type="region of interest" description="Disordered" evidence="1">
    <location>
        <begin position="37"/>
        <end position="56"/>
    </location>
</feature>
<organism evidence="2 3">
    <name type="scientific">Legionella santicrucis</name>
    <dbReference type="NCBI Taxonomy" id="45074"/>
    <lineage>
        <taxon>Bacteria</taxon>
        <taxon>Pseudomonadati</taxon>
        <taxon>Pseudomonadota</taxon>
        <taxon>Gammaproteobacteria</taxon>
        <taxon>Legionellales</taxon>
        <taxon>Legionellaceae</taxon>
        <taxon>Legionella</taxon>
    </lineage>
</organism>
<keyword evidence="3" id="KW-1185">Reference proteome</keyword>
<proteinExistence type="predicted"/>
<evidence type="ECO:0000256" key="1">
    <source>
        <dbReference type="SAM" id="MobiDB-lite"/>
    </source>
</evidence>
<gene>
    <name evidence="2" type="ORF">Lsan_3474</name>
</gene>
<reference evidence="2 3" key="1">
    <citation type="submission" date="2015-11" db="EMBL/GenBank/DDBJ databases">
        <title>Genomic analysis of 38 Legionella species identifies large and diverse effector repertoires.</title>
        <authorList>
            <person name="Burstein D."/>
            <person name="Amaro F."/>
            <person name="Zusman T."/>
            <person name="Lifshitz Z."/>
            <person name="Cohen O."/>
            <person name="Gilbert J.A."/>
            <person name="Pupko T."/>
            <person name="Shuman H.A."/>
            <person name="Segal G."/>
        </authorList>
    </citation>
    <scope>NUCLEOTIDE SEQUENCE [LARGE SCALE GENOMIC DNA]</scope>
    <source>
        <strain evidence="2 3">SC-63-C7</strain>
    </source>
</reference>
<name>A0A0W0YAP3_9GAMM</name>
<protein>
    <submittedName>
        <fullName evidence="2">Uncharacterized protein</fullName>
    </submittedName>
</protein>
<feature type="compositionally biased region" description="Polar residues" evidence="1">
    <location>
        <begin position="39"/>
        <end position="49"/>
    </location>
</feature>
<evidence type="ECO:0000313" key="2">
    <source>
        <dbReference type="EMBL" id="KTD53810.1"/>
    </source>
</evidence>
<dbReference type="Proteomes" id="UP000054703">
    <property type="component" value="Unassembled WGS sequence"/>
</dbReference>
<dbReference type="EMBL" id="LNYU01000090">
    <property type="protein sequence ID" value="KTD53810.1"/>
    <property type="molecule type" value="Genomic_DNA"/>
</dbReference>
<sequence>MIVTPQEALETIGHLAKIIIELKEEVTHLKEENARLKEQLNTNSKNSSLPPKEKTE</sequence>
<evidence type="ECO:0000313" key="3">
    <source>
        <dbReference type="Proteomes" id="UP000054703"/>
    </source>
</evidence>
<dbReference type="AlphaFoldDB" id="A0A0W0YAP3"/>
<accession>A0A0W0YAP3</accession>
<comment type="caution">
    <text evidence="2">The sequence shown here is derived from an EMBL/GenBank/DDBJ whole genome shotgun (WGS) entry which is preliminary data.</text>
</comment>